<keyword evidence="5" id="KW-0998">Cell outer membrane</keyword>
<dbReference type="InterPro" id="IPR011990">
    <property type="entry name" value="TPR-like_helical_dom_sf"/>
</dbReference>
<feature type="domain" description="RagB/SusD" evidence="6">
    <location>
        <begin position="294"/>
        <end position="407"/>
    </location>
</feature>
<evidence type="ECO:0000256" key="1">
    <source>
        <dbReference type="ARBA" id="ARBA00004442"/>
    </source>
</evidence>
<dbReference type="GO" id="GO:0009279">
    <property type="term" value="C:cell outer membrane"/>
    <property type="evidence" value="ECO:0007669"/>
    <property type="project" value="UniProtKB-SubCell"/>
</dbReference>
<comment type="subcellular location">
    <subcellularLocation>
        <location evidence="1">Cell outer membrane</location>
    </subcellularLocation>
</comment>
<dbReference type="Gene3D" id="1.25.40.390">
    <property type="match status" value="1"/>
</dbReference>
<dbReference type="AlphaFoldDB" id="A0A512RPI6"/>
<feature type="domain" description="SusD-like N-terminal" evidence="7">
    <location>
        <begin position="39"/>
        <end position="180"/>
    </location>
</feature>
<evidence type="ECO:0000259" key="7">
    <source>
        <dbReference type="Pfam" id="PF14322"/>
    </source>
</evidence>
<name>A0A512RPI6_9BACT</name>
<evidence type="ECO:0000256" key="4">
    <source>
        <dbReference type="ARBA" id="ARBA00023136"/>
    </source>
</evidence>
<dbReference type="EMBL" id="BKAU01000005">
    <property type="protein sequence ID" value="GEP97606.1"/>
    <property type="molecule type" value="Genomic_DNA"/>
</dbReference>
<comment type="caution">
    <text evidence="8">The sequence shown here is derived from an EMBL/GenBank/DDBJ whole genome shotgun (WGS) entry which is preliminary data.</text>
</comment>
<dbReference type="Pfam" id="PF07980">
    <property type="entry name" value="SusD_RagB"/>
    <property type="match status" value="1"/>
</dbReference>
<keyword evidence="9" id="KW-1185">Reference proteome</keyword>
<proteinExistence type="inferred from homology"/>
<keyword evidence="3" id="KW-0732">Signal</keyword>
<evidence type="ECO:0000256" key="2">
    <source>
        <dbReference type="ARBA" id="ARBA00006275"/>
    </source>
</evidence>
<dbReference type="InterPro" id="IPR033985">
    <property type="entry name" value="SusD-like_N"/>
</dbReference>
<evidence type="ECO:0000256" key="5">
    <source>
        <dbReference type="ARBA" id="ARBA00023237"/>
    </source>
</evidence>
<dbReference type="SUPFAM" id="SSF48452">
    <property type="entry name" value="TPR-like"/>
    <property type="match status" value="1"/>
</dbReference>
<protein>
    <submittedName>
        <fullName evidence="8">Membrane protein</fullName>
    </submittedName>
</protein>
<gene>
    <name evidence="8" type="ORF">CCY01nite_38660</name>
</gene>
<evidence type="ECO:0000313" key="9">
    <source>
        <dbReference type="Proteomes" id="UP000321436"/>
    </source>
</evidence>
<evidence type="ECO:0000256" key="3">
    <source>
        <dbReference type="ARBA" id="ARBA00022729"/>
    </source>
</evidence>
<reference evidence="8 9" key="1">
    <citation type="submission" date="2019-07" db="EMBL/GenBank/DDBJ databases">
        <title>Whole genome shotgun sequence of Chitinophaga cymbidii NBRC 109752.</title>
        <authorList>
            <person name="Hosoyama A."/>
            <person name="Uohara A."/>
            <person name="Ohji S."/>
            <person name="Ichikawa N."/>
        </authorList>
    </citation>
    <scope>NUCLEOTIDE SEQUENCE [LARGE SCALE GENOMIC DNA]</scope>
    <source>
        <strain evidence="8 9">NBRC 109752</strain>
    </source>
</reference>
<keyword evidence="4" id="KW-0472">Membrane</keyword>
<dbReference type="Proteomes" id="UP000321436">
    <property type="component" value="Unassembled WGS sequence"/>
</dbReference>
<accession>A0A512RPI6</accession>
<organism evidence="8 9">
    <name type="scientific">Chitinophaga cymbidii</name>
    <dbReference type="NCBI Taxonomy" id="1096750"/>
    <lineage>
        <taxon>Bacteria</taxon>
        <taxon>Pseudomonadati</taxon>
        <taxon>Bacteroidota</taxon>
        <taxon>Chitinophagia</taxon>
        <taxon>Chitinophagales</taxon>
        <taxon>Chitinophagaceae</taxon>
        <taxon>Chitinophaga</taxon>
    </lineage>
</organism>
<sequence>MNITNPLPQLSADEYYIRDEQTYQALGSLTEKNAYLWAEDVYGGETNFQGWNVPYSAIFYANNVLEGLDKMNRDLVDKNEWSEIYGSALFYRSYAYFDLVRNFSPAYDPASAGIHPGVPLKLKAAIDEVKQRATVQETYDQLIGDLQLASTLLSHVNRPMTNLNRPSRPATFALFARIYLDMGQYKLAELYADSTLTTYDRLIDYRSVDPHNINPFANLNSEIIFFSSQAAVYGFTTFPGLNNLQAIVDTNLIALYEAADLRLPIFYAEKSPREFYIKKGYSPAYPFTGLATDEVFLIKAECAIRNGDVSGGIKALNRLLENRYDASFEPLAITDPAEALGRVLQERRKELVWRSLRWQDLKRLNREGRNITIQRELNAQTYVLPSNDPRYVFPIPADEIALSGIQQNKR</sequence>
<evidence type="ECO:0000259" key="6">
    <source>
        <dbReference type="Pfam" id="PF07980"/>
    </source>
</evidence>
<dbReference type="Pfam" id="PF14322">
    <property type="entry name" value="SusD-like_3"/>
    <property type="match status" value="1"/>
</dbReference>
<comment type="similarity">
    <text evidence="2">Belongs to the SusD family.</text>
</comment>
<evidence type="ECO:0000313" key="8">
    <source>
        <dbReference type="EMBL" id="GEP97606.1"/>
    </source>
</evidence>
<dbReference type="InterPro" id="IPR012944">
    <property type="entry name" value="SusD_RagB_dom"/>
</dbReference>